<reference evidence="2 3" key="1">
    <citation type="submission" date="2024-09" db="EMBL/GenBank/DDBJ databases">
        <authorList>
            <person name="Sun Q."/>
            <person name="Mori K."/>
        </authorList>
    </citation>
    <scope>NUCLEOTIDE SEQUENCE [LARGE SCALE GENOMIC DNA]</scope>
    <source>
        <strain evidence="2 3">KCTC 23279</strain>
    </source>
</reference>
<evidence type="ECO:0000313" key="2">
    <source>
        <dbReference type="EMBL" id="MFC0241762.1"/>
    </source>
</evidence>
<gene>
    <name evidence="2" type="ORF">ACFFJ6_14835</name>
</gene>
<dbReference type="Proteomes" id="UP001589775">
    <property type="component" value="Unassembled WGS sequence"/>
</dbReference>
<organism evidence="2 3">
    <name type="scientific">Rhodopseudomonas telluris</name>
    <dbReference type="NCBI Taxonomy" id="644215"/>
    <lineage>
        <taxon>Bacteria</taxon>
        <taxon>Pseudomonadati</taxon>
        <taxon>Pseudomonadota</taxon>
        <taxon>Alphaproteobacteria</taxon>
        <taxon>Hyphomicrobiales</taxon>
        <taxon>Nitrobacteraceae</taxon>
        <taxon>Rhodopseudomonas</taxon>
    </lineage>
</organism>
<evidence type="ECO:0008006" key="4">
    <source>
        <dbReference type="Google" id="ProtNLM"/>
    </source>
</evidence>
<comment type="caution">
    <text evidence="2">The sequence shown here is derived from an EMBL/GenBank/DDBJ whole genome shotgun (WGS) entry which is preliminary data.</text>
</comment>
<sequence>MAILKVLSTYPDGLAAPAALNADLAVLSGSEDWTSRMRSYAAREPALDIFTQGLVVRDRRGWQITAAGRAMIDRLEGRHPADTEPPRAPEKFARPDESDSCGAMGLPLDAVTAAQPRPQLMLIQGGKMRPRVATASGAAVKGAVSRP</sequence>
<feature type="compositionally biased region" description="Basic and acidic residues" evidence="1">
    <location>
        <begin position="76"/>
        <end position="97"/>
    </location>
</feature>
<evidence type="ECO:0000313" key="3">
    <source>
        <dbReference type="Proteomes" id="UP001589775"/>
    </source>
</evidence>
<proteinExistence type="predicted"/>
<dbReference type="RefSeq" id="WP_378388988.1">
    <property type="nucleotide sequence ID" value="NZ_JBHLWM010000005.1"/>
</dbReference>
<name>A0ABV6EUG0_9BRAD</name>
<accession>A0ABV6EUG0</accession>
<dbReference type="EMBL" id="JBHLWM010000005">
    <property type="protein sequence ID" value="MFC0241762.1"/>
    <property type="molecule type" value="Genomic_DNA"/>
</dbReference>
<feature type="region of interest" description="Disordered" evidence="1">
    <location>
        <begin position="76"/>
        <end position="104"/>
    </location>
</feature>
<keyword evidence="3" id="KW-1185">Reference proteome</keyword>
<protein>
    <recommendedName>
        <fullName evidence="4">Restriction system protein Mrr-like N-terminal domain-containing protein</fullName>
    </recommendedName>
</protein>
<evidence type="ECO:0000256" key="1">
    <source>
        <dbReference type="SAM" id="MobiDB-lite"/>
    </source>
</evidence>
<feature type="region of interest" description="Disordered" evidence="1">
    <location>
        <begin position="124"/>
        <end position="147"/>
    </location>
</feature>